<name>A0A3N4NUA4_9FLAO</name>
<accession>A0A3N4NUA4</accession>
<organism evidence="7 8">
    <name type="scientific">Aureibaculum marinum</name>
    <dbReference type="NCBI Taxonomy" id="2487930"/>
    <lineage>
        <taxon>Bacteria</taxon>
        <taxon>Pseudomonadati</taxon>
        <taxon>Bacteroidota</taxon>
        <taxon>Flavobacteriia</taxon>
        <taxon>Flavobacteriales</taxon>
        <taxon>Flavobacteriaceae</taxon>
        <taxon>Aureibaculum</taxon>
    </lineage>
</organism>
<keyword evidence="8" id="KW-1185">Reference proteome</keyword>
<dbReference type="PANTHER" id="PTHR30329:SF21">
    <property type="entry name" value="LIPOPROTEIN YIAD-RELATED"/>
    <property type="match status" value="1"/>
</dbReference>
<evidence type="ECO:0000313" key="7">
    <source>
        <dbReference type="EMBL" id="RPD99952.1"/>
    </source>
</evidence>
<dbReference type="Pfam" id="PF07676">
    <property type="entry name" value="PD40"/>
    <property type="match status" value="2"/>
</dbReference>
<dbReference type="InterPro" id="IPR036737">
    <property type="entry name" value="OmpA-like_sf"/>
</dbReference>
<comment type="caution">
    <text evidence="7">The sequence shown here is derived from an EMBL/GenBank/DDBJ whole genome shotgun (WGS) entry which is preliminary data.</text>
</comment>
<gene>
    <name evidence="7" type="ORF">EGM88_01420</name>
</gene>
<evidence type="ECO:0000256" key="3">
    <source>
        <dbReference type="ARBA" id="ARBA00023237"/>
    </source>
</evidence>
<dbReference type="Proteomes" id="UP000270856">
    <property type="component" value="Unassembled WGS sequence"/>
</dbReference>
<evidence type="ECO:0000313" key="8">
    <source>
        <dbReference type="Proteomes" id="UP000270856"/>
    </source>
</evidence>
<evidence type="ECO:0000256" key="5">
    <source>
        <dbReference type="SAM" id="SignalP"/>
    </source>
</evidence>
<dbReference type="Pfam" id="PF00691">
    <property type="entry name" value="OmpA"/>
    <property type="match status" value="1"/>
</dbReference>
<dbReference type="InterPro" id="IPR011990">
    <property type="entry name" value="TPR-like_helical_dom_sf"/>
</dbReference>
<dbReference type="InterPro" id="IPR006664">
    <property type="entry name" value="OMP_bac"/>
</dbReference>
<protein>
    <submittedName>
        <fullName evidence="7">Cell envelope biogenesis protein OmpA</fullName>
    </submittedName>
</protein>
<dbReference type="PRINTS" id="PR01021">
    <property type="entry name" value="OMPADOMAIN"/>
</dbReference>
<dbReference type="SUPFAM" id="SSF103088">
    <property type="entry name" value="OmpA-like"/>
    <property type="match status" value="1"/>
</dbReference>
<dbReference type="SUPFAM" id="SSF82171">
    <property type="entry name" value="DPP6 N-terminal domain-like"/>
    <property type="match status" value="1"/>
</dbReference>
<feature type="chain" id="PRO_5017966920" evidence="5">
    <location>
        <begin position="29"/>
        <end position="648"/>
    </location>
</feature>
<reference evidence="7 8" key="1">
    <citation type="submission" date="2018-11" db="EMBL/GenBank/DDBJ databases">
        <title>Aureibaculum marinum gen. nov., sp. nov., a member of the family Flavobacteriaceae isolated from the Bohai Sea.</title>
        <authorList>
            <person name="Ji X."/>
        </authorList>
    </citation>
    <scope>NUCLEOTIDE SEQUENCE [LARGE SCALE GENOMIC DNA]</scope>
    <source>
        <strain evidence="7 8">BH-SD17</strain>
    </source>
</reference>
<evidence type="ECO:0000259" key="6">
    <source>
        <dbReference type="PROSITE" id="PS51123"/>
    </source>
</evidence>
<dbReference type="PANTHER" id="PTHR30329">
    <property type="entry name" value="STATOR ELEMENT OF FLAGELLAR MOTOR COMPLEX"/>
    <property type="match status" value="1"/>
</dbReference>
<dbReference type="Gene3D" id="3.30.1330.60">
    <property type="entry name" value="OmpA-like domain"/>
    <property type="match status" value="1"/>
</dbReference>
<dbReference type="EMBL" id="RPFJ01000002">
    <property type="protein sequence ID" value="RPD99952.1"/>
    <property type="molecule type" value="Genomic_DNA"/>
</dbReference>
<dbReference type="CDD" id="cd07185">
    <property type="entry name" value="OmpA_C-like"/>
    <property type="match status" value="1"/>
</dbReference>
<dbReference type="AlphaFoldDB" id="A0A3N4NUA4"/>
<feature type="domain" description="OmpA-like" evidence="6">
    <location>
        <begin position="528"/>
        <end position="648"/>
    </location>
</feature>
<evidence type="ECO:0000256" key="2">
    <source>
        <dbReference type="ARBA" id="ARBA00023136"/>
    </source>
</evidence>
<dbReference type="SUPFAM" id="SSF48452">
    <property type="entry name" value="TPR-like"/>
    <property type="match status" value="1"/>
</dbReference>
<feature type="signal peptide" evidence="5">
    <location>
        <begin position="1"/>
        <end position="28"/>
    </location>
</feature>
<dbReference type="Gene3D" id="2.60.40.1120">
    <property type="entry name" value="Carboxypeptidase-like, regulatory domain"/>
    <property type="match status" value="1"/>
</dbReference>
<evidence type="ECO:0000256" key="1">
    <source>
        <dbReference type="ARBA" id="ARBA00004442"/>
    </source>
</evidence>
<keyword evidence="5" id="KW-0732">Signal</keyword>
<dbReference type="Gene3D" id="1.25.40.10">
    <property type="entry name" value="Tetratricopeptide repeat domain"/>
    <property type="match status" value="1"/>
</dbReference>
<dbReference type="InterPro" id="IPR006665">
    <property type="entry name" value="OmpA-like"/>
</dbReference>
<comment type="subcellular location">
    <subcellularLocation>
        <location evidence="1">Cell outer membrane</location>
    </subcellularLocation>
</comment>
<dbReference type="OrthoDB" id="9809364at2"/>
<evidence type="ECO:0000256" key="4">
    <source>
        <dbReference type="PROSITE-ProRule" id="PRU00473"/>
    </source>
</evidence>
<dbReference type="PROSITE" id="PS51123">
    <property type="entry name" value="OMPA_2"/>
    <property type="match status" value="1"/>
</dbReference>
<keyword evidence="2 4" id="KW-0472">Membrane</keyword>
<dbReference type="SUPFAM" id="SSF49464">
    <property type="entry name" value="Carboxypeptidase regulatory domain-like"/>
    <property type="match status" value="1"/>
</dbReference>
<dbReference type="GO" id="GO:0009279">
    <property type="term" value="C:cell outer membrane"/>
    <property type="evidence" value="ECO:0007669"/>
    <property type="project" value="UniProtKB-SubCell"/>
</dbReference>
<keyword evidence="3" id="KW-0998">Cell outer membrane</keyword>
<dbReference type="InterPro" id="IPR008969">
    <property type="entry name" value="CarboxyPept-like_regulatory"/>
</dbReference>
<proteinExistence type="predicted"/>
<sequence length="648" mass="73262">MRMLYKIKANSPKIFVFFLVFLSLQSFSQEKNIEKANEAFKSKFYMEAVKIYEKVAEKGYRSESLLQNLADSYYFNAKYKEAAKWYKELFQFNESQSSTYMLRYAQSLKAIGNSKLGEDYYNKYLSQGNFKALSNISAKKYLDLIEENSGRYTLNKVSFNTSGVDFGVNFLNPSKLVFASTRNSGVLRNRISAWDGLPYLDLYEVNVTNDSVFSKPKALRGSINQKYHESTACFTKDGKTMYFTRTNPKKDKNGEALLHLKIYKAVLEDGKWANEEELSINGDGFNTAHPALNLKEDKLYFASDRPGGKGATDLYYVTINPDGSFGSVTNLGDKVNTSGRESFPFIAEDGALYFSSDGHFGLGGYDVFYLKINDEGEFLGNLLNVGKPINSSFDDISYVVKDGKGYVSSNRSEDMSGYDDIYRFVENTPIKEVYIKSKLHGIVKDKSTGLPLEKAIIQVLDSDNNLVSSLETNNQGAFDTIVAYTPAYILKVTREGYSSADDFSKEFQEDREHNFELDPDDKTITTGTNLAEVLNIPIIYFDLDKSNIRPDAEVELQKIVEAMKMYPELKIDIRSHTDSRASDAYNMALSQRRAKSTMNYLIKEGISKNRLTAQGYGETQLVNKCSNGVPCSKSEHQANRRSEFIIVE</sequence>
<dbReference type="InterPro" id="IPR050330">
    <property type="entry name" value="Bact_OuterMem_StrucFunc"/>
</dbReference>
<dbReference type="InterPro" id="IPR011659">
    <property type="entry name" value="WD40"/>
</dbReference>